<dbReference type="SUPFAM" id="SSF54909">
    <property type="entry name" value="Dimeric alpha+beta barrel"/>
    <property type="match status" value="1"/>
</dbReference>
<dbReference type="InterPro" id="IPR007138">
    <property type="entry name" value="ABM_dom"/>
</dbReference>
<evidence type="ECO:0000259" key="1">
    <source>
        <dbReference type="Pfam" id="PF03992"/>
    </source>
</evidence>
<proteinExistence type="predicted"/>
<feature type="domain" description="ABM" evidence="1">
    <location>
        <begin position="9"/>
        <end position="70"/>
    </location>
</feature>
<evidence type="ECO:0000313" key="3">
    <source>
        <dbReference type="Proteomes" id="UP000294947"/>
    </source>
</evidence>
<dbReference type="AlphaFoldDB" id="A0A4R4XTG9"/>
<dbReference type="Pfam" id="PF03992">
    <property type="entry name" value="ABM"/>
    <property type="match status" value="1"/>
</dbReference>
<reference evidence="2 3" key="1">
    <citation type="submission" date="2019-03" db="EMBL/GenBank/DDBJ databases">
        <title>Draft genome sequences of novel Actinobacteria.</title>
        <authorList>
            <person name="Sahin N."/>
            <person name="Ay H."/>
            <person name="Saygin H."/>
        </authorList>
    </citation>
    <scope>NUCLEOTIDE SEQUENCE [LARGE SCALE GENOMIC DNA]</scope>
    <source>
        <strain evidence="2 3">7K502</strain>
    </source>
</reference>
<protein>
    <recommendedName>
        <fullName evidence="1">ABM domain-containing protein</fullName>
    </recommendedName>
</protein>
<comment type="caution">
    <text evidence="2">The sequence shown here is derived from an EMBL/GenBank/DDBJ whole genome shotgun (WGS) entry which is preliminary data.</text>
</comment>
<dbReference type="InterPro" id="IPR011008">
    <property type="entry name" value="Dimeric_a/b-barrel"/>
</dbReference>
<gene>
    <name evidence="2" type="ORF">E1288_44140</name>
</gene>
<keyword evidence="3" id="KW-1185">Reference proteome</keyword>
<evidence type="ECO:0000313" key="2">
    <source>
        <dbReference type="EMBL" id="TDD34656.1"/>
    </source>
</evidence>
<dbReference type="Gene3D" id="3.30.70.100">
    <property type="match status" value="1"/>
</dbReference>
<dbReference type="Proteomes" id="UP000294947">
    <property type="component" value="Unassembled WGS sequence"/>
</dbReference>
<name>A0A4R4XTG9_9PSEU</name>
<sequence>MSGVIDALFSYRIKPGMEDRYQAYLDKVLPVTEAQESYVLGYEIFRGDDGTYFQHERYENEEAIWKHMELTAIGQEDFAASTDMLSVSMLGELSQKFRDTYGIGVSYTPFRQVTR</sequence>
<accession>A0A4R4XTG9</accession>
<dbReference type="OrthoDB" id="1493094at2"/>
<organism evidence="2 3">
    <name type="scientific">Saccharopolyspora elongata</name>
    <dbReference type="NCBI Taxonomy" id="2530387"/>
    <lineage>
        <taxon>Bacteria</taxon>
        <taxon>Bacillati</taxon>
        <taxon>Actinomycetota</taxon>
        <taxon>Actinomycetes</taxon>
        <taxon>Pseudonocardiales</taxon>
        <taxon>Pseudonocardiaceae</taxon>
        <taxon>Saccharopolyspora</taxon>
    </lineage>
</organism>
<dbReference type="EMBL" id="SMKW01000139">
    <property type="protein sequence ID" value="TDD34656.1"/>
    <property type="molecule type" value="Genomic_DNA"/>
</dbReference>
<dbReference type="RefSeq" id="WP_132495037.1">
    <property type="nucleotide sequence ID" value="NZ_SMKW01000139.1"/>
</dbReference>